<organism evidence="2 3">
    <name type="scientific">Nephila pilipes</name>
    <name type="common">Giant wood spider</name>
    <name type="synonym">Nephila maculata</name>
    <dbReference type="NCBI Taxonomy" id="299642"/>
    <lineage>
        <taxon>Eukaryota</taxon>
        <taxon>Metazoa</taxon>
        <taxon>Ecdysozoa</taxon>
        <taxon>Arthropoda</taxon>
        <taxon>Chelicerata</taxon>
        <taxon>Arachnida</taxon>
        <taxon>Araneae</taxon>
        <taxon>Araneomorphae</taxon>
        <taxon>Entelegynae</taxon>
        <taxon>Araneoidea</taxon>
        <taxon>Nephilidae</taxon>
        <taxon>Nephila</taxon>
    </lineage>
</organism>
<evidence type="ECO:0000313" key="3">
    <source>
        <dbReference type="Proteomes" id="UP000887013"/>
    </source>
</evidence>
<keyword evidence="1" id="KW-1133">Transmembrane helix</keyword>
<evidence type="ECO:0000313" key="2">
    <source>
        <dbReference type="EMBL" id="GFS72157.1"/>
    </source>
</evidence>
<name>A0A8X6T0M5_NEPPI</name>
<gene>
    <name evidence="2" type="ORF">NPIL_306771</name>
</gene>
<protein>
    <submittedName>
        <fullName evidence="2">Uncharacterized protein</fullName>
    </submittedName>
</protein>
<evidence type="ECO:0000256" key="1">
    <source>
        <dbReference type="SAM" id="Phobius"/>
    </source>
</evidence>
<accession>A0A8X6T0M5</accession>
<keyword evidence="3" id="KW-1185">Reference proteome</keyword>
<comment type="caution">
    <text evidence="2">The sequence shown here is derived from an EMBL/GenBank/DDBJ whole genome shotgun (WGS) entry which is preliminary data.</text>
</comment>
<feature type="transmembrane region" description="Helical" evidence="1">
    <location>
        <begin position="73"/>
        <end position="93"/>
    </location>
</feature>
<feature type="transmembrane region" description="Helical" evidence="1">
    <location>
        <begin position="17"/>
        <end position="37"/>
    </location>
</feature>
<proteinExistence type="predicted"/>
<dbReference type="Proteomes" id="UP000887013">
    <property type="component" value="Unassembled WGS sequence"/>
</dbReference>
<sequence>MELLRWQSRSSFQRRNVIMFFGIVLLVVLIVTVIYHIKRTQNVCQFKKWTEENITKSETTDPPTQNKTLACTFQVITVILEGILTIGFGYFIFRRFTLFMQEYFQIAR</sequence>
<dbReference type="EMBL" id="BMAW01095833">
    <property type="protein sequence ID" value="GFS72157.1"/>
    <property type="molecule type" value="Genomic_DNA"/>
</dbReference>
<keyword evidence="1" id="KW-0472">Membrane</keyword>
<reference evidence="2" key="1">
    <citation type="submission" date="2020-08" db="EMBL/GenBank/DDBJ databases">
        <title>Multicomponent nature underlies the extraordinary mechanical properties of spider dragline silk.</title>
        <authorList>
            <person name="Kono N."/>
            <person name="Nakamura H."/>
            <person name="Mori M."/>
            <person name="Yoshida Y."/>
            <person name="Ohtoshi R."/>
            <person name="Malay A.D."/>
            <person name="Moran D.A.P."/>
            <person name="Tomita M."/>
            <person name="Numata K."/>
            <person name="Arakawa K."/>
        </authorList>
    </citation>
    <scope>NUCLEOTIDE SEQUENCE</scope>
</reference>
<keyword evidence="1" id="KW-0812">Transmembrane</keyword>
<dbReference type="AlphaFoldDB" id="A0A8X6T0M5"/>